<accession>B8CMR8</accession>
<dbReference type="KEGG" id="swp:swp_2728"/>
<dbReference type="EMBL" id="CP000472">
    <property type="protein sequence ID" value="ACJ29458.1"/>
    <property type="molecule type" value="Genomic_DNA"/>
</dbReference>
<dbReference type="Proteomes" id="UP000000753">
    <property type="component" value="Chromosome"/>
</dbReference>
<evidence type="ECO:0008006" key="4">
    <source>
        <dbReference type="Google" id="ProtNLM"/>
    </source>
</evidence>
<dbReference type="AlphaFoldDB" id="B8CMR8"/>
<gene>
    <name evidence="2" type="ordered locus">swp_2728</name>
</gene>
<evidence type="ECO:0000313" key="2">
    <source>
        <dbReference type="EMBL" id="ACJ29458.1"/>
    </source>
</evidence>
<name>B8CMR8_SHEPW</name>
<reference evidence="2 3" key="1">
    <citation type="journal article" date="2008" name="PLoS ONE">
        <title>Environmental adaptation: genomic analysis of the piezotolerant and psychrotolerant deep-sea iron reducing bacterium Shewanella piezotolerans WP3.</title>
        <authorList>
            <person name="Wang F."/>
            <person name="Wang J."/>
            <person name="Jian H."/>
            <person name="Zhang B."/>
            <person name="Li S."/>
            <person name="Wang F."/>
            <person name="Zeng X."/>
            <person name="Gao L."/>
            <person name="Bartlett D.H."/>
            <person name="Yu J."/>
            <person name="Hu S."/>
            <person name="Xiao X."/>
        </authorList>
    </citation>
    <scope>NUCLEOTIDE SEQUENCE [LARGE SCALE GENOMIC DNA]</scope>
    <source>
        <strain evidence="3">WP3 / JCM 13877</strain>
    </source>
</reference>
<feature type="region of interest" description="Disordered" evidence="1">
    <location>
        <begin position="75"/>
        <end position="106"/>
    </location>
</feature>
<sequence>MSFNRYMYVNNNPYKYNDPNGEFLNFIVGAVAGAALDAAVQYATTGEVDFGEVAVAAGAASVGVVKNIGKVSKLFNKGPKPKPGSKGGPGAGKNFSEKTKEAARQESGNKCVFCGKKTIRSKTSHPDRW</sequence>
<organism evidence="2 3">
    <name type="scientific">Shewanella piezotolerans (strain WP3 / JCM 13877)</name>
    <dbReference type="NCBI Taxonomy" id="225849"/>
    <lineage>
        <taxon>Bacteria</taxon>
        <taxon>Pseudomonadati</taxon>
        <taxon>Pseudomonadota</taxon>
        <taxon>Gammaproteobacteria</taxon>
        <taxon>Alteromonadales</taxon>
        <taxon>Shewanellaceae</taxon>
        <taxon>Shewanella</taxon>
    </lineage>
</organism>
<dbReference type="eggNOG" id="COG3209">
    <property type="taxonomic scope" value="Bacteria"/>
</dbReference>
<feature type="compositionally biased region" description="Basic and acidic residues" evidence="1">
    <location>
        <begin position="95"/>
        <end position="104"/>
    </location>
</feature>
<evidence type="ECO:0000313" key="3">
    <source>
        <dbReference type="Proteomes" id="UP000000753"/>
    </source>
</evidence>
<protein>
    <recommendedName>
        <fullName evidence="4">Rhs family protein</fullName>
    </recommendedName>
</protein>
<evidence type="ECO:0000256" key="1">
    <source>
        <dbReference type="SAM" id="MobiDB-lite"/>
    </source>
</evidence>
<proteinExistence type="predicted"/>
<keyword evidence="3" id="KW-1185">Reference proteome</keyword>
<dbReference type="HOGENOM" id="CLU_1947350_0_0_6"/>